<evidence type="ECO:0000313" key="2">
    <source>
        <dbReference type="EMBL" id="GMS98009.1"/>
    </source>
</evidence>
<dbReference type="AlphaFoldDB" id="A0AAV5TU82"/>
<keyword evidence="1" id="KW-1133">Transmembrane helix</keyword>
<feature type="non-terminal residue" evidence="2">
    <location>
        <position position="1"/>
    </location>
</feature>
<accession>A0AAV5TU82</accession>
<reference evidence="2" key="1">
    <citation type="submission" date="2023-10" db="EMBL/GenBank/DDBJ databases">
        <title>Genome assembly of Pristionchus species.</title>
        <authorList>
            <person name="Yoshida K."/>
            <person name="Sommer R.J."/>
        </authorList>
    </citation>
    <scope>NUCLEOTIDE SEQUENCE</scope>
    <source>
        <strain evidence="2">RS0144</strain>
    </source>
</reference>
<name>A0AAV5TU82_9BILA</name>
<feature type="transmembrane region" description="Helical" evidence="1">
    <location>
        <begin position="44"/>
        <end position="65"/>
    </location>
</feature>
<feature type="transmembrane region" description="Helical" evidence="1">
    <location>
        <begin position="7"/>
        <end position="32"/>
    </location>
</feature>
<protein>
    <recommendedName>
        <fullName evidence="4">G protein-coupled receptor</fullName>
    </recommendedName>
</protein>
<evidence type="ECO:0008006" key="4">
    <source>
        <dbReference type="Google" id="ProtNLM"/>
    </source>
</evidence>
<feature type="transmembrane region" description="Helical" evidence="1">
    <location>
        <begin position="72"/>
        <end position="91"/>
    </location>
</feature>
<comment type="caution">
    <text evidence="2">The sequence shown here is derived from an EMBL/GenBank/DDBJ whole genome shotgun (WGS) entry which is preliminary data.</text>
</comment>
<gene>
    <name evidence="2" type="ORF">PENTCL1PPCAC_20184</name>
</gene>
<organism evidence="2 3">
    <name type="scientific">Pristionchus entomophagus</name>
    <dbReference type="NCBI Taxonomy" id="358040"/>
    <lineage>
        <taxon>Eukaryota</taxon>
        <taxon>Metazoa</taxon>
        <taxon>Ecdysozoa</taxon>
        <taxon>Nematoda</taxon>
        <taxon>Chromadorea</taxon>
        <taxon>Rhabditida</taxon>
        <taxon>Rhabditina</taxon>
        <taxon>Diplogasteromorpha</taxon>
        <taxon>Diplogasteroidea</taxon>
        <taxon>Neodiplogasteridae</taxon>
        <taxon>Pristionchus</taxon>
    </lineage>
</organism>
<keyword evidence="3" id="KW-1185">Reference proteome</keyword>
<proteinExistence type="predicted"/>
<keyword evidence="1" id="KW-0812">Transmembrane</keyword>
<dbReference type="EMBL" id="BTSX01000005">
    <property type="protein sequence ID" value="GMS98009.1"/>
    <property type="molecule type" value="Genomic_DNA"/>
</dbReference>
<dbReference type="Proteomes" id="UP001432027">
    <property type="component" value="Unassembled WGS sequence"/>
</dbReference>
<keyword evidence="1" id="KW-0472">Membrane</keyword>
<evidence type="ECO:0000256" key="1">
    <source>
        <dbReference type="SAM" id="Phobius"/>
    </source>
</evidence>
<sequence length="97" mass="10779">QSYVRWFGIYSTLLALIAVKLKATAAVQQALIHDGFAALMTDHLLISLCAATLCFFSMIFVAISFKKKLDKLLYGPILVHFPIVNIIQPNISNILDL</sequence>
<evidence type="ECO:0000313" key="3">
    <source>
        <dbReference type="Proteomes" id="UP001432027"/>
    </source>
</evidence>